<evidence type="ECO:0000256" key="1">
    <source>
        <dbReference type="SAM" id="Phobius"/>
    </source>
</evidence>
<reference evidence="3" key="1">
    <citation type="journal article" date="2019" name="Int. J. Syst. Evol. Microbiol.">
        <title>The Global Catalogue of Microorganisms (GCM) 10K type strain sequencing project: providing services to taxonomists for standard genome sequencing and annotation.</title>
        <authorList>
            <consortium name="The Broad Institute Genomics Platform"/>
            <consortium name="The Broad Institute Genome Sequencing Center for Infectious Disease"/>
            <person name="Wu L."/>
            <person name="Ma J."/>
        </authorList>
    </citation>
    <scope>NUCLEOTIDE SEQUENCE [LARGE SCALE GENOMIC DNA]</scope>
    <source>
        <strain evidence="3">DT43</strain>
    </source>
</reference>
<protein>
    <submittedName>
        <fullName evidence="2">Uncharacterized protein</fullName>
    </submittedName>
</protein>
<feature type="transmembrane region" description="Helical" evidence="1">
    <location>
        <begin position="45"/>
        <end position="68"/>
    </location>
</feature>
<dbReference type="EMBL" id="JBHSFG010000047">
    <property type="protein sequence ID" value="MFC4468421.1"/>
    <property type="molecule type" value="Genomic_DNA"/>
</dbReference>
<proteinExistence type="predicted"/>
<accession>A0ABV8YZ79</accession>
<gene>
    <name evidence="2" type="ORF">ACFPH6_28420</name>
</gene>
<name>A0ABV8YZ79_9ACTN</name>
<evidence type="ECO:0000313" key="3">
    <source>
        <dbReference type="Proteomes" id="UP001596012"/>
    </source>
</evidence>
<keyword evidence="3" id="KW-1185">Reference proteome</keyword>
<evidence type="ECO:0000313" key="2">
    <source>
        <dbReference type="EMBL" id="MFC4468421.1"/>
    </source>
</evidence>
<sequence length="82" mass="8524">MACRSPRTSGRDARRASFEGLRAVVAATVILAIATARGLTNESGILGALAVLALTVGFATAWNGIFFYSAIKTRNRAAVLGL</sequence>
<keyword evidence="1" id="KW-0472">Membrane</keyword>
<feature type="transmembrane region" description="Helical" evidence="1">
    <location>
        <begin position="21"/>
        <end position="39"/>
    </location>
</feature>
<organism evidence="2 3">
    <name type="scientific">Streptomyces xiangluensis</name>
    <dbReference type="NCBI Taxonomy" id="2665720"/>
    <lineage>
        <taxon>Bacteria</taxon>
        <taxon>Bacillati</taxon>
        <taxon>Actinomycetota</taxon>
        <taxon>Actinomycetes</taxon>
        <taxon>Kitasatosporales</taxon>
        <taxon>Streptomycetaceae</taxon>
        <taxon>Streptomyces</taxon>
    </lineage>
</organism>
<keyword evidence="1" id="KW-1133">Transmembrane helix</keyword>
<dbReference type="RefSeq" id="WP_386346262.1">
    <property type="nucleotide sequence ID" value="NZ_JBHSFG010000047.1"/>
</dbReference>
<dbReference type="Proteomes" id="UP001596012">
    <property type="component" value="Unassembled WGS sequence"/>
</dbReference>
<comment type="caution">
    <text evidence="2">The sequence shown here is derived from an EMBL/GenBank/DDBJ whole genome shotgun (WGS) entry which is preliminary data.</text>
</comment>
<keyword evidence="1" id="KW-0812">Transmembrane</keyword>